<dbReference type="AlphaFoldDB" id="A0A3S3QFF1"/>
<dbReference type="InterPro" id="IPR037523">
    <property type="entry name" value="VOC_core"/>
</dbReference>
<name>A0A3S3QFF1_9FLAO</name>
<keyword evidence="3" id="KW-1185">Reference proteome</keyword>
<evidence type="ECO:0000313" key="3">
    <source>
        <dbReference type="Proteomes" id="UP000287527"/>
    </source>
</evidence>
<accession>A0A3S3QFF1</accession>
<feature type="domain" description="VOC" evidence="1">
    <location>
        <begin position="1"/>
        <end position="116"/>
    </location>
</feature>
<protein>
    <recommendedName>
        <fullName evidence="1">VOC domain-containing protein</fullName>
    </recommendedName>
</protein>
<dbReference type="PROSITE" id="PS51819">
    <property type="entry name" value="VOC"/>
    <property type="match status" value="1"/>
</dbReference>
<dbReference type="InterPro" id="IPR029068">
    <property type="entry name" value="Glyas_Bleomycin-R_OHBP_Dase"/>
</dbReference>
<proteinExistence type="predicted"/>
<evidence type="ECO:0000259" key="1">
    <source>
        <dbReference type="PROSITE" id="PS51819"/>
    </source>
</evidence>
<reference evidence="2 3" key="1">
    <citation type="submission" date="2019-01" db="EMBL/GenBank/DDBJ databases">
        <title>Flavobacterium sp. nov.,isolated from freshwater.</title>
        <authorList>
            <person name="Zhang R."/>
            <person name="Du Z.-J."/>
        </authorList>
    </citation>
    <scope>NUCLEOTIDE SEQUENCE [LARGE SCALE GENOMIC DNA]</scope>
    <source>
        <strain evidence="2 3">1E403</strain>
    </source>
</reference>
<dbReference type="Proteomes" id="UP000287527">
    <property type="component" value="Unassembled WGS sequence"/>
</dbReference>
<dbReference type="SUPFAM" id="SSF54593">
    <property type="entry name" value="Glyoxalase/Bleomycin resistance protein/Dihydroxybiphenyl dioxygenase"/>
    <property type="match status" value="1"/>
</dbReference>
<dbReference type="RefSeq" id="WP_128391013.1">
    <property type="nucleotide sequence ID" value="NZ_SBII01000013.1"/>
</dbReference>
<sequence length="216" mass="25084">MNIIELELLSDDLSETQKFYKRVLGLEPFSSTKESLYFKIGYTKLIFRKSENLKPVYHFAIDLPGNRFFDTHNFVKQQVPILPVEPDNDISNFTNWDAKSFYFKDNNDNILEFITRYPNRAYYEPPFSSKCYISISEIGFVTKNVPELADALVAKFGLPIYHRQPRSENFTVVGDDEGLIIAVSKGRDWYPTQVKAQSFRTRVLFLNQGAVCHIIQ</sequence>
<dbReference type="Gene3D" id="3.10.180.10">
    <property type="entry name" value="2,3-Dihydroxybiphenyl 1,2-Dioxygenase, domain 1"/>
    <property type="match status" value="1"/>
</dbReference>
<dbReference type="OrthoDB" id="2703022at2"/>
<dbReference type="EMBL" id="SBII01000013">
    <property type="protein sequence ID" value="RWW92148.1"/>
    <property type="molecule type" value="Genomic_DNA"/>
</dbReference>
<comment type="caution">
    <text evidence="2">The sequence shown here is derived from an EMBL/GenBank/DDBJ whole genome shotgun (WGS) entry which is preliminary data.</text>
</comment>
<organism evidence="2 3">
    <name type="scientific">Flavobacterium cerinum</name>
    <dbReference type="NCBI Taxonomy" id="2502784"/>
    <lineage>
        <taxon>Bacteria</taxon>
        <taxon>Pseudomonadati</taxon>
        <taxon>Bacteroidota</taxon>
        <taxon>Flavobacteriia</taxon>
        <taxon>Flavobacteriales</taxon>
        <taxon>Flavobacteriaceae</taxon>
        <taxon>Flavobacterium</taxon>
    </lineage>
</organism>
<gene>
    <name evidence="2" type="ORF">EPI11_16100</name>
</gene>
<evidence type="ECO:0000313" key="2">
    <source>
        <dbReference type="EMBL" id="RWW92148.1"/>
    </source>
</evidence>